<feature type="transmembrane region" description="Helical" evidence="12">
    <location>
        <begin position="6"/>
        <end position="24"/>
    </location>
</feature>
<keyword evidence="7 12" id="KW-1133">Transmembrane helix</keyword>
<keyword evidence="3" id="KW-0813">Transport</keyword>
<protein>
    <submittedName>
        <fullName evidence="14">Cation:proton antiporter</fullName>
    </submittedName>
</protein>
<feature type="transmembrane region" description="Helical" evidence="12">
    <location>
        <begin position="99"/>
        <end position="122"/>
    </location>
</feature>
<evidence type="ECO:0000256" key="11">
    <source>
        <dbReference type="ARBA" id="ARBA00023201"/>
    </source>
</evidence>
<dbReference type="Gene3D" id="6.10.140.1330">
    <property type="match status" value="1"/>
</dbReference>
<keyword evidence="6 12" id="KW-0812">Transmembrane</keyword>
<dbReference type="RefSeq" id="WP_395415769.1">
    <property type="nucleotide sequence ID" value="NZ_JBIPKE010000007.1"/>
</dbReference>
<evidence type="ECO:0000256" key="5">
    <source>
        <dbReference type="ARBA" id="ARBA00022475"/>
    </source>
</evidence>
<feature type="transmembrane region" description="Helical" evidence="12">
    <location>
        <begin position="370"/>
        <end position="391"/>
    </location>
</feature>
<keyword evidence="15" id="KW-1185">Reference proteome</keyword>
<evidence type="ECO:0000256" key="4">
    <source>
        <dbReference type="ARBA" id="ARBA00022449"/>
    </source>
</evidence>
<keyword evidence="11" id="KW-0739">Sodium transport</keyword>
<dbReference type="PANTHER" id="PTHR10110">
    <property type="entry name" value="SODIUM/HYDROGEN EXCHANGER"/>
    <property type="match status" value="1"/>
</dbReference>
<evidence type="ECO:0000256" key="10">
    <source>
        <dbReference type="ARBA" id="ARBA00023136"/>
    </source>
</evidence>
<feature type="transmembrane region" description="Helical" evidence="12">
    <location>
        <begin position="31"/>
        <end position="50"/>
    </location>
</feature>
<feature type="transmembrane region" description="Helical" evidence="12">
    <location>
        <begin position="174"/>
        <end position="192"/>
    </location>
</feature>
<name>A0ABW7N2R8_9BACT</name>
<comment type="similarity">
    <text evidence="2">Belongs to the monovalent cation:proton antiporter 1 (CPA1) transporter (TC 2.A.36) family.</text>
</comment>
<evidence type="ECO:0000313" key="15">
    <source>
        <dbReference type="Proteomes" id="UP001610063"/>
    </source>
</evidence>
<keyword evidence="9" id="KW-0406">Ion transport</keyword>
<evidence type="ECO:0000256" key="6">
    <source>
        <dbReference type="ARBA" id="ARBA00022692"/>
    </source>
</evidence>
<gene>
    <name evidence="14" type="ORF">ACHKAR_00770</name>
</gene>
<dbReference type="EMBL" id="JBIPKE010000007">
    <property type="protein sequence ID" value="MFH6981944.1"/>
    <property type="molecule type" value="Genomic_DNA"/>
</dbReference>
<keyword evidence="5" id="KW-1003">Cell membrane</keyword>
<evidence type="ECO:0000313" key="14">
    <source>
        <dbReference type="EMBL" id="MFH6981944.1"/>
    </source>
</evidence>
<feature type="transmembrane region" description="Helical" evidence="12">
    <location>
        <begin position="128"/>
        <end position="153"/>
    </location>
</feature>
<evidence type="ECO:0000256" key="3">
    <source>
        <dbReference type="ARBA" id="ARBA00022448"/>
    </source>
</evidence>
<comment type="caution">
    <text evidence="14">The sequence shown here is derived from an EMBL/GenBank/DDBJ whole genome shotgun (WGS) entry which is preliminary data.</text>
</comment>
<evidence type="ECO:0000259" key="13">
    <source>
        <dbReference type="Pfam" id="PF00999"/>
    </source>
</evidence>
<organism evidence="14 15">
    <name type="scientific">Marinoscillum luteum</name>
    <dbReference type="NCBI Taxonomy" id="861051"/>
    <lineage>
        <taxon>Bacteria</taxon>
        <taxon>Pseudomonadati</taxon>
        <taxon>Bacteroidota</taxon>
        <taxon>Cytophagia</taxon>
        <taxon>Cytophagales</taxon>
        <taxon>Reichenbachiellaceae</taxon>
        <taxon>Marinoscillum</taxon>
    </lineage>
</organism>
<evidence type="ECO:0000256" key="7">
    <source>
        <dbReference type="ARBA" id="ARBA00022989"/>
    </source>
</evidence>
<feature type="transmembrane region" description="Helical" evidence="12">
    <location>
        <begin position="403"/>
        <end position="427"/>
    </location>
</feature>
<dbReference type="PANTHER" id="PTHR10110:SF195">
    <property type="entry name" value="NA(+)_H(+) ANTIPORTER NHAS2"/>
    <property type="match status" value="1"/>
</dbReference>
<reference evidence="14 15" key="1">
    <citation type="journal article" date="2013" name="Int. J. Syst. Evol. Microbiol.">
        <title>Marinoscillum luteum sp. nov., isolated from marine sediment.</title>
        <authorList>
            <person name="Cha I.T."/>
            <person name="Park S.J."/>
            <person name="Kim S.J."/>
            <person name="Kim J.G."/>
            <person name="Jung M.Y."/>
            <person name="Shin K.S."/>
            <person name="Kwon K.K."/>
            <person name="Yang S.H."/>
            <person name="Seo Y.S."/>
            <person name="Rhee S.K."/>
        </authorList>
    </citation>
    <scope>NUCLEOTIDE SEQUENCE [LARGE SCALE GENOMIC DNA]</scope>
    <source>
        <strain evidence="14 15">KCTC 23939</strain>
    </source>
</reference>
<proteinExistence type="inferred from homology"/>
<evidence type="ECO:0000256" key="9">
    <source>
        <dbReference type="ARBA" id="ARBA00023065"/>
    </source>
</evidence>
<feature type="transmembrane region" description="Helical" evidence="12">
    <location>
        <begin position="70"/>
        <end position="87"/>
    </location>
</feature>
<dbReference type="InterPro" id="IPR018422">
    <property type="entry name" value="Cation/H_exchanger_CPA1"/>
</dbReference>
<dbReference type="Pfam" id="PF00999">
    <property type="entry name" value="Na_H_Exchanger"/>
    <property type="match status" value="1"/>
</dbReference>
<feature type="domain" description="Cation/H+ exchanger transmembrane" evidence="13">
    <location>
        <begin position="13"/>
        <end position="428"/>
    </location>
</feature>
<evidence type="ECO:0000256" key="8">
    <source>
        <dbReference type="ARBA" id="ARBA00023053"/>
    </source>
</evidence>
<evidence type="ECO:0000256" key="1">
    <source>
        <dbReference type="ARBA" id="ARBA00004651"/>
    </source>
</evidence>
<feature type="transmembrane region" description="Helical" evidence="12">
    <location>
        <begin position="335"/>
        <end position="358"/>
    </location>
</feature>
<evidence type="ECO:0000256" key="12">
    <source>
        <dbReference type="SAM" id="Phobius"/>
    </source>
</evidence>
<keyword evidence="10 12" id="KW-0472">Membrane</keyword>
<comment type="subcellular location">
    <subcellularLocation>
        <location evidence="1">Cell membrane</location>
        <topology evidence="1">Multi-pass membrane protein</topology>
    </subcellularLocation>
</comment>
<keyword evidence="4" id="KW-0050">Antiport</keyword>
<dbReference type="InterPro" id="IPR006153">
    <property type="entry name" value="Cation/H_exchanger_TM"/>
</dbReference>
<feature type="transmembrane region" description="Helical" evidence="12">
    <location>
        <begin position="309"/>
        <end position="329"/>
    </location>
</feature>
<accession>A0ABW7N2R8</accession>
<dbReference type="Proteomes" id="UP001610063">
    <property type="component" value="Unassembled WGS sequence"/>
</dbReference>
<keyword evidence="8" id="KW-0915">Sodium</keyword>
<evidence type="ECO:0000256" key="2">
    <source>
        <dbReference type="ARBA" id="ARBA00007367"/>
    </source>
</evidence>
<sequence>MSILDLITLLIFLAAVFTLINITVLKLPSTIGLMAIALMMSVAILLAGYIFPSVTRGAEHIITEFDFKEVLLGVMLNFLLFAGALSVDLKKLLEERVAVLVLATVGTLLSTFIVGTLVYYIFPVLGVEIDYIFCLLFGALISPTDPIAVLALIKKFGMSKNLEIKIAGESLFNDGVGVVIFLTILGIAQSTYGGAEAAHGAHGAGEITASSVALLFGQEVVGGVLMGAIFGFLGFRLLNFIDNDHVELEVLVTLTLVMVGGRLAELIHVSGPLAMVVMGLFIGNEGRDEKLANATGEYVFKFWHLLDEALNAILFILVGLEMIVIANTFSPTSFLVGGAGILIVLTARFIGVSLPIKAMSIFRTFEPKTIIILTWGGLRGGISVALALSLAEFTWMEPVIKETILFTTYCCVVFSILVQGLTMGFLLKD</sequence>
<feature type="transmembrane region" description="Helical" evidence="12">
    <location>
        <begin position="212"/>
        <end position="235"/>
    </location>
</feature>